<comment type="similarity">
    <text evidence="1">Belongs to the MreC family.</text>
</comment>
<keyword evidence="5" id="KW-1133">Transmembrane helix</keyword>
<feature type="domain" description="Rod shape-determining protein MreC beta-barrel core" evidence="6">
    <location>
        <begin position="113"/>
        <end position="261"/>
    </location>
</feature>
<evidence type="ECO:0000256" key="1">
    <source>
        <dbReference type="ARBA" id="ARBA00009369"/>
    </source>
</evidence>
<keyword evidence="5" id="KW-0472">Membrane</keyword>
<dbReference type="RefSeq" id="WP_152759610.1">
    <property type="nucleotide sequence ID" value="NZ_WHLY01000002.1"/>
</dbReference>
<name>A0A7C9FP43_9BACT</name>
<dbReference type="EMBL" id="WHLY01000002">
    <property type="protein sequence ID" value="MPR33871.1"/>
    <property type="molecule type" value="Genomic_DNA"/>
</dbReference>
<evidence type="ECO:0000256" key="4">
    <source>
        <dbReference type="ARBA" id="ARBA00032089"/>
    </source>
</evidence>
<dbReference type="Proteomes" id="UP000479293">
    <property type="component" value="Unassembled WGS sequence"/>
</dbReference>
<dbReference type="PANTHER" id="PTHR34138">
    <property type="entry name" value="CELL SHAPE-DETERMINING PROTEIN MREC"/>
    <property type="match status" value="1"/>
</dbReference>
<evidence type="ECO:0000256" key="3">
    <source>
        <dbReference type="ARBA" id="ARBA00022960"/>
    </source>
</evidence>
<evidence type="ECO:0000313" key="7">
    <source>
        <dbReference type="EMBL" id="MPR33871.1"/>
    </source>
</evidence>
<dbReference type="AlphaFoldDB" id="A0A7C9FP43"/>
<dbReference type="Pfam" id="PF04085">
    <property type="entry name" value="MreC"/>
    <property type="match status" value="1"/>
</dbReference>
<keyword evidence="3" id="KW-0133">Cell shape</keyword>
<dbReference type="GO" id="GO:0005886">
    <property type="term" value="C:plasma membrane"/>
    <property type="evidence" value="ECO:0007669"/>
    <property type="project" value="TreeGrafter"/>
</dbReference>
<evidence type="ECO:0000259" key="6">
    <source>
        <dbReference type="Pfam" id="PF04085"/>
    </source>
</evidence>
<dbReference type="InterPro" id="IPR055342">
    <property type="entry name" value="MreC_beta-barrel_core"/>
</dbReference>
<dbReference type="PANTHER" id="PTHR34138:SF1">
    <property type="entry name" value="CELL SHAPE-DETERMINING PROTEIN MREC"/>
    <property type="match status" value="1"/>
</dbReference>
<reference evidence="7 8" key="1">
    <citation type="submission" date="2019-10" db="EMBL/GenBank/DDBJ databases">
        <title>Draft Genome Sequence of Cytophagaceae sp. SJW1-29.</title>
        <authorList>
            <person name="Choi A."/>
        </authorList>
    </citation>
    <scope>NUCLEOTIDE SEQUENCE [LARGE SCALE GENOMIC DNA]</scope>
    <source>
        <strain evidence="7 8">SJW1-29</strain>
    </source>
</reference>
<keyword evidence="8" id="KW-1185">Reference proteome</keyword>
<dbReference type="InterPro" id="IPR042175">
    <property type="entry name" value="Cell/Rod_MreC_2"/>
</dbReference>
<accession>A0A7C9FP43</accession>
<organism evidence="7 8">
    <name type="scientific">Salmonirosea aquatica</name>
    <dbReference type="NCBI Taxonomy" id="2654236"/>
    <lineage>
        <taxon>Bacteria</taxon>
        <taxon>Pseudomonadati</taxon>
        <taxon>Bacteroidota</taxon>
        <taxon>Cytophagia</taxon>
        <taxon>Cytophagales</taxon>
        <taxon>Spirosomataceae</taxon>
        <taxon>Salmonirosea</taxon>
    </lineage>
</organism>
<sequence>MFQLVEFFSRNRNFIFFVLLEVFSFWLIVQNNSYWSATYFNTSNYYVAKVLTVSNSIREYAHLREINENLAQENLKLNSLVARLQEQNPVNAPAGYKPDSVFASRFEFIVSKVIMSETSRPNNYITIDKGSAEGIRPGMGVISATGVVGKVKLCSEHYSVVTSILHSQFMVSSRLVRSGEIGPVRWLSKDPTVISMMDVSRYKKVIRGDSAVTSNFNSVFPPGIMVGTVRKVTIRPDQTFYDIDLNVATDFASLSYVYVVQNNLQPEQEALQKPLDEERR</sequence>
<keyword evidence="5" id="KW-0812">Transmembrane</keyword>
<protein>
    <recommendedName>
        <fullName evidence="2">Cell shape-determining protein MreC</fullName>
    </recommendedName>
    <alternativeName>
        <fullName evidence="4">Cell shape protein MreC</fullName>
    </alternativeName>
</protein>
<comment type="caution">
    <text evidence="7">The sequence shown here is derived from an EMBL/GenBank/DDBJ whole genome shotgun (WGS) entry which is preliminary data.</text>
</comment>
<dbReference type="GO" id="GO:0008360">
    <property type="term" value="P:regulation of cell shape"/>
    <property type="evidence" value="ECO:0007669"/>
    <property type="project" value="UniProtKB-KW"/>
</dbReference>
<feature type="transmembrane region" description="Helical" evidence="5">
    <location>
        <begin position="12"/>
        <end position="29"/>
    </location>
</feature>
<gene>
    <name evidence="7" type="primary">mreC</name>
    <name evidence="7" type="ORF">GBK04_10945</name>
</gene>
<dbReference type="Gene3D" id="2.40.10.350">
    <property type="entry name" value="Rod shape-determining protein MreC, domain 2"/>
    <property type="match status" value="1"/>
</dbReference>
<evidence type="ECO:0000313" key="8">
    <source>
        <dbReference type="Proteomes" id="UP000479293"/>
    </source>
</evidence>
<dbReference type="InterPro" id="IPR042177">
    <property type="entry name" value="Cell/Rod_1"/>
</dbReference>
<evidence type="ECO:0000256" key="5">
    <source>
        <dbReference type="SAM" id="Phobius"/>
    </source>
</evidence>
<dbReference type="InterPro" id="IPR007221">
    <property type="entry name" value="MreC"/>
</dbReference>
<evidence type="ECO:0000256" key="2">
    <source>
        <dbReference type="ARBA" id="ARBA00013855"/>
    </source>
</evidence>
<dbReference type="NCBIfam" id="NF010532">
    <property type="entry name" value="PRK13922.9-3"/>
    <property type="match status" value="1"/>
</dbReference>
<dbReference type="Gene3D" id="2.40.10.340">
    <property type="entry name" value="Rod shape-determining protein MreC, domain 1"/>
    <property type="match status" value="1"/>
</dbReference>
<proteinExistence type="inferred from homology"/>